<proteinExistence type="predicted"/>
<evidence type="ECO:0000256" key="1">
    <source>
        <dbReference type="ARBA" id="ARBA00022475"/>
    </source>
</evidence>
<dbReference type="AlphaFoldDB" id="A0A0A0I3H9"/>
<accession>A0A0A0I3H9</accession>
<keyword evidence="1" id="KW-1003">Cell membrane</keyword>
<evidence type="ECO:0000313" key="7">
    <source>
        <dbReference type="Proteomes" id="UP000030012"/>
    </source>
</evidence>
<dbReference type="NCBIfam" id="TIGR02840">
    <property type="entry name" value="spore_YtaF"/>
    <property type="match status" value="1"/>
</dbReference>
<keyword evidence="2 5" id="KW-0812">Transmembrane</keyword>
<dbReference type="EMBL" id="JENJ01000046">
    <property type="protein sequence ID" value="KGM95178.1"/>
    <property type="molecule type" value="Genomic_DNA"/>
</dbReference>
<organism evidence="6 7">
    <name type="scientific">Clostridium novyi A str. 4552</name>
    <dbReference type="NCBI Taxonomy" id="1444289"/>
    <lineage>
        <taxon>Bacteria</taxon>
        <taxon>Bacillati</taxon>
        <taxon>Bacillota</taxon>
        <taxon>Clostridia</taxon>
        <taxon>Eubacteriales</taxon>
        <taxon>Clostridiaceae</taxon>
        <taxon>Clostridium</taxon>
    </lineage>
</organism>
<dbReference type="PANTHER" id="PTHR35529">
    <property type="entry name" value="MANGANESE EFFLUX PUMP MNTP-RELATED"/>
    <property type="match status" value="1"/>
</dbReference>
<feature type="transmembrane region" description="Helical" evidence="5">
    <location>
        <begin position="65"/>
        <end position="83"/>
    </location>
</feature>
<evidence type="ECO:0000313" key="6">
    <source>
        <dbReference type="EMBL" id="KGM95178.1"/>
    </source>
</evidence>
<evidence type="ECO:0000256" key="4">
    <source>
        <dbReference type="ARBA" id="ARBA00023136"/>
    </source>
</evidence>
<protein>
    <submittedName>
        <fullName evidence="6">Sporulation protein</fullName>
    </submittedName>
</protein>
<dbReference type="InterPro" id="IPR014205">
    <property type="entry name" value="Spore_YtaF"/>
</dbReference>
<reference evidence="6 7" key="1">
    <citation type="submission" date="2014-01" db="EMBL/GenBank/DDBJ databases">
        <title>Plasmidome dynamics in the species complex Clostridium novyi sensu lato converts strains of independent lineages into distinctly different pathogens.</title>
        <authorList>
            <person name="Skarin H."/>
            <person name="Segerman B."/>
        </authorList>
    </citation>
    <scope>NUCLEOTIDE SEQUENCE [LARGE SCALE GENOMIC DNA]</scope>
    <source>
        <strain evidence="6 7">4552</strain>
    </source>
</reference>
<dbReference type="RefSeq" id="WP_039255849.1">
    <property type="nucleotide sequence ID" value="NZ_JENJ01000046.1"/>
</dbReference>
<sequence length="206" mass="21812">MDLLAIILFALSANLDSFTVGLSYGIKKINITPLINILIGAITSLGTFIAMSIGLAISKFLSIKAANIIGSIMLIGIGIWLTVDFFRKTRSDKALKPACEIGNLTASQILDNPEQADVDNSGSIDTKESLALALALTINNFGLGLGASIAGLNIFLTVLFTFLSSIITIKLGEVAGKKYLSKVCGKFAPLISSIIIIIIGLYELFL</sequence>
<dbReference type="OrthoDB" id="1679205at2"/>
<keyword evidence="4 5" id="KW-0472">Membrane</keyword>
<keyword evidence="3 5" id="KW-1133">Transmembrane helix</keyword>
<evidence type="ECO:0000256" key="2">
    <source>
        <dbReference type="ARBA" id="ARBA00022692"/>
    </source>
</evidence>
<dbReference type="Pfam" id="PF02659">
    <property type="entry name" value="Mntp"/>
    <property type="match status" value="2"/>
</dbReference>
<name>A0A0A0I3H9_CLONO</name>
<gene>
    <name evidence="6" type="ORF">Z968_09770</name>
</gene>
<feature type="transmembrane region" description="Helical" evidence="5">
    <location>
        <begin position="187"/>
        <end position="205"/>
    </location>
</feature>
<evidence type="ECO:0000256" key="5">
    <source>
        <dbReference type="SAM" id="Phobius"/>
    </source>
</evidence>
<dbReference type="InterPro" id="IPR003810">
    <property type="entry name" value="Mntp/YtaF"/>
</dbReference>
<evidence type="ECO:0000256" key="3">
    <source>
        <dbReference type="ARBA" id="ARBA00022989"/>
    </source>
</evidence>
<feature type="transmembrane region" description="Helical" evidence="5">
    <location>
        <begin position="141"/>
        <end position="166"/>
    </location>
</feature>
<dbReference type="Proteomes" id="UP000030012">
    <property type="component" value="Unassembled WGS sequence"/>
</dbReference>
<dbReference type="PANTHER" id="PTHR35529:SF2">
    <property type="entry name" value="SPORULATION PROTEIN YTAF-RELATED"/>
    <property type="match status" value="1"/>
</dbReference>
<feature type="transmembrane region" description="Helical" evidence="5">
    <location>
        <begin position="35"/>
        <end position="58"/>
    </location>
</feature>
<comment type="caution">
    <text evidence="6">The sequence shown here is derived from an EMBL/GenBank/DDBJ whole genome shotgun (WGS) entry which is preliminary data.</text>
</comment>